<keyword evidence="2" id="KW-0677">Repeat</keyword>
<dbReference type="PANTHER" id="PTHR47939:SF10">
    <property type="entry name" value="PENTACOTRIPEPTIDE-REPEAT REGION OF PRORP DOMAIN-CONTAINING PROTEIN"/>
    <property type="match status" value="1"/>
</dbReference>
<comment type="similarity">
    <text evidence="1">Belongs to the PPR family. P subfamily.</text>
</comment>
<dbReference type="PANTHER" id="PTHR47939">
    <property type="entry name" value="MEMBRANE-ASSOCIATED SALT-INDUCIBLE PROTEIN-LIKE"/>
    <property type="match status" value="1"/>
</dbReference>
<evidence type="ECO:0000256" key="3">
    <source>
        <dbReference type="PROSITE-ProRule" id="PRU00708"/>
    </source>
</evidence>
<sequence>MWRSMRLARKAFLGSASKFRAPQHHARNPQVLQSYHESLLPPLAASCYHYSQLSHFTSRVSFQSRFDRNPRFYSSDPYPEEDELFTEKPIVDSGNGLDENLFGANDNGFDDGNAGVWSVDSSLDFSSESVGEIEKFDVVEGEDDNVSVSDVPNNTDAIEDMVQKLEDLLSLLQSSGSDKSLESCLEGLDLVLNEDFVLRVLETPLVPGESLIEFIQWGFKKNEDLVTKKVIDALVGAISKELIARNSYALWDLVKYAGGKDLGIVSTETLNELLSLFSRLGKGKVAFEVFNKFEDFGCVPDADTYYFTISALCRRKLFDWACSVCEKMVSADKLQESDKVGEIISLLCKGNRPKDAHNVYLWAKERKMDTSRSLNFLISSLCKINKMMSEVQTLAKETHSPSQYEAVEEEEKECIHLALKMLDDFPEKERTYAIKPFSSVFVGLCRMREFEGAQKLLFQMMESGPPPGHGIFNTIITGLSKAGELEEARKMLKIMEDRGLKPDVYSYTVIISGYVEGGEMEVACEVFHEAKKKHSKLSSVTYHSMIRGFCKLEQFDRALGLLEDMKKSGVRPNADEYNKLIKSVCMKDLDWKTATKLLEEMVEMGLHPNEKTKCLVRAVKELQEETTESQAVEAAV</sequence>
<evidence type="ECO:0000313" key="4">
    <source>
        <dbReference type="EMBL" id="CAI9090690.1"/>
    </source>
</evidence>
<organism evidence="4 5">
    <name type="scientific">Oldenlandia corymbosa var. corymbosa</name>
    <dbReference type="NCBI Taxonomy" id="529605"/>
    <lineage>
        <taxon>Eukaryota</taxon>
        <taxon>Viridiplantae</taxon>
        <taxon>Streptophyta</taxon>
        <taxon>Embryophyta</taxon>
        <taxon>Tracheophyta</taxon>
        <taxon>Spermatophyta</taxon>
        <taxon>Magnoliopsida</taxon>
        <taxon>eudicotyledons</taxon>
        <taxon>Gunneridae</taxon>
        <taxon>Pentapetalae</taxon>
        <taxon>asterids</taxon>
        <taxon>lamiids</taxon>
        <taxon>Gentianales</taxon>
        <taxon>Rubiaceae</taxon>
        <taxon>Rubioideae</taxon>
        <taxon>Spermacoceae</taxon>
        <taxon>Hedyotis-Oldenlandia complex</taxon>
        <taxon>Oldenlandia</taxon>
    </lineage>
</organism>
<dbReference type="PROSITE" id="PS51375">
    <property type="entry name" value="PPR"/>
    <property type="match status" value="6"/>
</dbReference>
<dbReference type="Pfam" id="PF13812">
    <property type="entry name" value="PPR_3"/>
    <property type="match status" value="1"/>
</dbReference>
<dbReference type="Pfam" id="PF01535">
    <property type="entry name" value="PPR"/>
    <property type="match status" value="1"/>
</dbReference>
<protein>
    <submittedName>
        <fullName evidence="4">OLC1v1025513C1</fullName>
    </submittedName>
</protein>
<dbReference type="Pfam" id="PF13041">
    <property type="entry name" value="PPR_2"/>
    <property type="match status" value="2"/>
</dbReference>
<dbReference type="NCBIfam" id="TIGR00756">
    <property type="entry name" value="PPR"/>
    <property type="match status" value="4"/>
</dbReference>
<dbReference type="InterPro" id="IPR050667">
    <property type="entry name" value="PPR-containing_protein"/>
</dbReference>
<accession>A0AAV1C740</accession>
<evidence type="ECO:0000256" key="2">
    <source>
        <dbReference type="ARBA" id="ARBA00022737"/>
    </source>
</evidence>
<feature type="repeat" description="PPR" evidence="3">
    <location>
        <begin position="538"/>
        <end position="572"/>
    </location>
</feature>
<feature type="repeat" description="PPR" evidence="3">
    <location>
        <begin position="468"/>
        <end position="502"/>
    </location>
</feature>
<feature type="repeat" description="PPR" evidence="3">
    <location>
        <begin position="573"/>
        <end position="608"/>
    </location>
</feature>
<evidence type="ECO:0000256" key="1">
    <source>
        <dbReference type="ARBA" id="ARBA00007626"/>
    </source>
</evidence>
<dbReference type="EMBL" id="OX459118">
    <property type="protein sequence ID" value="CAI9090690.1"/>
    <property type="molecule type" value="Genomic_DNA"/>
</dbReference>
<dbReference type="InterPro" id="IPR011990">
    <property type="entry name" value="TPR-like_helical_dom_sf"/>
</dbReference>
<keyword evidence="5" id="KW-1185">Reference proteome</keyword>
<gene>
    <name evidence="4" type="ORF">OLC1_LOCUS2786</name>
</gene>
<dbReference type="Gene3D" id="1.25.40.10">
    <property type="entry name" value="Tetratricopeptide repeat domain"/>
    <property type="match status" value="3"/>
</dbReference>
<feature type="repeat" description="PPR" evidence="3">
    <location>
        <begin position="433"/>
        <end position="467"/>
    </location>
</feature>
<dbReference type="AlphaFoldDB" id="A0AAV1C740"/>
<evidence type="ECO:0000313" key="5">
    <source>
        <dbReference type="Proteomes" id="UP001161247"/>
    </source>
</evidence>
<feature type="repeat" description="PPR" evidence="3">
    <location>
        <begin position="266"/>
        <end position="300"/>
    </location>
</feature>
<dbReference type="InterPro" id="IPR002885">
    <property type="entry name" value="PPR_rpt"/>
</dbReference>
<reference evidence="4" key="1">
    <citation type="submission" date="2023-03" db="EMBL/GenBank/DDBJ databases">
        <authorList>
            <person name="Julca I."/>
        </authorList>
    </citation>
    <scope>NUCLEOTIDE SEQUENCE</scope>
</reference>
<dbReference type="Proteomes" id="UP001161247">
    <property type="component" value="Chromosome 1"/>
</dbReference>
<proteinExistence type="inferred from homology"/>
<name>A0AAV1C740_OLDCO</name>
<feature type="repeat" description="PPR" evidence="3">
    <location>
        <begin position="503"/>
        <end position="537"/>
    </location>
</feature>